<evidence type="ECO:0000313" key="5">
    <source>
        <dbReference type="Proteomes" id="UP000019364"/>
    </source>
</evidence>
<keyword evidence="2 3" id="KW-0479">Metal-binding</keyword>
<dbReference type="Gene3D" id="1.20.120.450">
    <property type="entry name" value="dinb family like domain"/>
    <property type="match status" value="1"/>
</dbReference>
<organism evidence="4 5">
    <name type="scientific">Paenibacillus pini JCM 16418</name>
    <dbReference type="NCBI Taxonomy" id="1236976"/>
    <lineage>
        <taxon>Bacteria</taxon>
        <taxon>Bacillati</taxon>
        <taxon>Bacillota</taxon>
        <taxon>Bacilli</taxon>
        <taxon>Bacillales</taxon>
        <taxon>Paenibacillaceae</taxon>
        <taxon>Paenibacillus</taxon>
    </lineage>
</organism>
<evidence type="ECO:0000313" key="4">
    <source>
        <dbReference type="EMBL" id="GAF07865.1"/>
    </source>
</evidence>
<name>W7Y9Z6_9BACL</name>
<evidence type="ECO:0000256" key="3">
    <source>
        <dbReference type="PIRSR" id="PIRSR607837-1"/>
    </source>
</evidence>
<dbReference type="OrthoDB" id="25666at2"/>
<comment type="caution">
    <text evidence="4">The sequence shown here is derived from an EMBL/GenBank/DDBJ whole genome shotgun (WGS) entry which is preliminary data.</text>
</comment>
<dbReference type="SUPFAM" id="SSF109854">
    <property type="entry name" value="DinB/YfiT-like putative metalloenzymes"/>
    <property type="match status" value="1"/>
</dbReference>
<dbReference type="AlphaFoldDB" id="W7Y9Z6"/>
<dbReference type="STRING" id="1236976.JCM16418_1897"/>
<feature type="binding site" evidence="3">
    <location>
        <position position="127"/>
    </location>
    <ligand>
        <name>a divalent metal cation</name>
        <dbReference type="ChEBI" id="CHEBI:60240"/>
    </ligand>
</feature>
<comment type="similarity">
    <text evidence="1">Belongs to the DinB family.</text>
</comment>
<dbReference type="GO" id="GO:0046872">
    <property type="term" value="F:metal ion binding"/>
    <property type="evidence" value="ECO:0007669"/>
    <property type="project" value="UniProtKB-KW"/>
</dbReference>
<proteinExistence type="inferred from homology"/>
<reference evidence="4 5" key="1">
    <citation type="journal article" date="2014" name="Genome Announc.">
        <title>Draft Genome Sequence of Paenibacillus pini JCM 16418T, Isolated from the Rhizosphere of Pine Tree.</title>
        <authorList>
            <person name="Yuki M."/>
            <person name="Oshima K."/>
            <person name="Suda W."/>
            <person name="Oshida Y."/>
            <person name="Kitamura K."/>
            <person name="Iida Y."/>
            <person name="Hattori M."/>
            <person name="Ohkuma M."/>
        </authorList>
    </citation>
    <scope>NUCLEOTIDE SEQUENCE [LARGE SCALE GENOMIC DNA]</scope>
    <source>
        <strain evidence="4 5">JCM 16418</strain>
    </source>
</reference>
<feature type="binding site" evidence="3">
    <location>
        <position position="44"/>
    </location>
    <ligand>
        <name>a divalent metal cation</name>
        <dbReference type="ChEBI" id="CHEBI:60240"/>
    </ligand>
</feature>
<evidence type="ECO:0000256" key="1">
    <source>
        <dbReference type="ARBA" id="ARBA00008635"/>
    </source>
</evidence>
<dbReference type="Pfam" id="PF05163">
    <property type="entry name" value="DinB"/>
    <property type="match status" value="1"/>
</dbReference>
<dbReference type="Proteomes" id="UP000019364">
    <property type="component" value="Unassembled WGS sequence"/>
</dbReference>
<dbReference type="RefSeq" id="WP_036647661.1">
    <property type="nucleotide sequence ID" value="NZ_BAVZ01000004.1"/>
</dbReference>
<sequence length="154" mass="17818">MESLFVYNWQVRDEWFKVCGELSEQQLRQERIGGVGSILNTFFHIVDVESSWIREIEGLEDLEPSLEAHMTLDDVKALSDQYRVTLKEILLQSTAKNEDRIVKVSWQEESYSYGEVLRHVIAHEIHHIGQLSVWAKEIGIERVSANFIGRGLSC</sequence>
<dbReference type="PANTHER" id="PTHR37302">
    <property type="entry name" value="SLR1116 PROTEIN"/>
    <property type="match status" value="1"/>
</dbReference>
<dbReference type="EMBL" id="BAVZ01000004">
    <property type="protein sequence ID" value="GAF07865.1"/>
    <property type="molecule type" value="Genomic_DNA"/>
</dbReference>
<dbReference type="InterPro" id="IPR034660">
    <property type="entry name" value="DinB/YfiT-like"/>
</dbReference>
<protein>
    <recommendedName>
        <fullName evidence="6">Damage-inducible protein DinB</fullName>
    </recommendedName>
</protein>
<evidence type="ECO:0008006" key="6">
    <source>
        <dbReference type="Google" id="ProtNLM"/>
    </source>
</evidence>
<dbReference type="eggNOG" id="COG2318">
    <property type="taxonomic scope" value="Bacteria"/>
</dbReference>
<evidence type="ECO:0000256" key="2">
    <source>
        <dbReference type="ARBA" id="ARBA00022723"/>
    </source>
</evidence>
<accession>W7Y9Z6</accession>
<feature type="binding site" evidence="3">
    <location>
        <position position="123"/>
    </location>
    <ligand>
        <name>a divalent metal cation</name>
        <dbReference type="ChEBI" id="CHEBI:60240"/>
    </ligand>
</feature>
<dbReference type="InterPro" id="IPR007837">
    <property type="entry name" value="DinB"/>
</dbReference>
<dbReference type="PANTHER" id="PTHR37302:SF3">
    <property type="entry name" value="DAMAGE-INDUCIBLE PROTEIN DINB"/>
    <property type="match status" value="1"/>
</dbReference>
<gene>
    <name evidence="4" type="ORF">JCM16418_1897</name>
</gene>
<keyword evidence="5" id="KW-1185">Reference proteome</keyword>